<evidence type="ECO:0000313" key="1">
    <source>
        <dbReference type="EMBL" id="KKN03265.1"/>
    </source>
</evidence>
<sequence>MTNYPDGMMSHRSTCLCGRSYNEGIDEPCHQNCTVCGDETAVGDLGPDLECIDCHEEARGEER</sequence>
<dbReference type="EMBL" id="LAZR01005053">
    <property type="protein sequence ID" value="KKN03265.1"/>
    <property type="molecule type" value="Genomic_DNA"/>
</dbReference>
<accession>A0A0F9M7B7</accession>
<proteinExistence type="predicted"/>
<organism evidence="1">
    <name type="scientific">marine sediment metagenome</name>
    <dbReference type="NCBI Taxonomy" id="412755"/>
    <lineage>
        <taxon>unclassified sequences</taxon>
        <taxon>metagenomes</taxon>
        <taxon>ecological metagenomes</taxon>
    </lineage>
</organism>
<comment type="caution">
    <text evidence="1">The sequence shown here is derived from an EMBL/GenBank/DDBJ whole genome shotgun (WGS) entry which is preliminary data.</text>
</comment>
<reference evidence="1" key="1">
    <citation type="journal article" date="2015" name="Nature">
        <title>Complex archaea that bridge the gap between prokaryotes and eukaryotes.</title>
        <authorList>
            <person name="Spang A."/>
            <person name="Saw J.H."/>
            <person name="Jorgensen S.L."/>
            <person name="Zaremba-Niedzwiedzka K."/>
            <person name="Martijn J."/>
            <person name="Lind A.E."/>
            <person name="van Eijk R."/>
            <person name="Schleper C."/>
            <person name="Guy L."/>
            <person name="Ettema T.J."/>
        </authorList>
    </citation>
    <scope>NUCLEOTIDE SEQUENCE</scope>
</reference>
<gene>
    <name evidence="1" type="ORF">LCGC14_1109310</name>
</gene>
<dbReference type="AlphaFoldDB" id="A0A0F9M7B7"/>
<name>A0A0F9M7B7_9ZZZZ</name>
<protein>
    <submittedName>
        <fullName evidence="1">Uncharacterized protein</fullName>
    </submittedName>
</protein>